<feature type="transmembrane region" description="Helical" evidence="10">
    <location>
        <begin position="66"/>
        <end position="83"/>
    </location>
</feature>
<evidence type="ECO:0000256" key="1">
    <source>
        <dbReference type="ARBA" id="ARBA00004651"/>
    </source>
</evidence>
<accession>A0A1Q1NIR1</accession>
<evidence type="ECO:0000256" key="4">
    <source>
        <dbReference type="ARBA" id="ARBA00022692"/>
    </source>
</evidence>
<comment type="caution">
    <text evidence="10">Lacks conserved residue(s) required for the propagation of feature annotation.</text>
</comment>
<dbReference type="EMBL" id="KU958213">
    <property type="protein sequence ID" value="AQM56042.1"/>
    <property type="molecule type" value="mRNA"/>
</dbReference>
<dbReference type="GO" id="GO:0004984">
    <property type="term" value="F:olfactory receptor activity"/>
    <property type="evidence" value="ECO:0007669"/>
    <property type="project" value="InterPro"/>
</dbReference>
<dbReference type="InterPro" id="IPR004117">
    <property type="entry name" value="7tm6_olfct_rcpt"/>
</dbReference>
<evidence type="ECO:0000256" key="7">
    <source>
        <dbReference type="ARBA" id="ARBA00023136"/>
    </source>
</evidence>
<keyword evidence="2" id="KW-1003">Cell membrane</keyword>
<evidence type="ECO:0000256" key="8">
    <source>
        <dbReference type="ARBA" id="ARBA00023170"/>
    </source>
</evidence>
<organism evidence="11">
    <name type="scientific">Apolygus lucorum</name>
    <name type="common">Small green plant bug</name>
    <name type="synonym">Lygocoris lucorum</name>
    <dbReference type="NCBI Taxonomy" id="248454"/>
    <lineage>
        <taxon>Eukaryota</taxon>
        <taxon>Metazoa</taxon>
        <taxon>Ecdysozoa</taxon>
        <taxon>Arthropoda</taxon>
        <taxon>Hexapoda</taxon>
        <taxon>Insecta</taxon>
        <taxon>Pterygota</taxon>
        <taxon>Neoptera</taxon>
        <taxon>Paraneoptera</taxon>
        <taxon>Hemiptera</taxon>
        <taxon>Heteroptera</taxon>
        <taxon>Panheteroptera</taxon>
        <taxon>Cimicomorpha</taxon>
        <taxon>Miridae</taxon>
        <taxon>Mirini</taxon>
        <taxon>Apolygus</taxon>
    </lineage>
</organism>
<dbReference type="AlphaFoldDB" id="A0A1Q1NIR1"/>
<keyword evidence="5 10" id="KW-0552">Olfaction</keyword>
<dbReference type="PANTHER" id="PTHR21137:SF35">
    <property type="entry name" value="ODORANT RECEPTOR 19A-RELATED"/>
    <property type="match status" value="1"/>
</dbReference>
<comment type="subcellular location">
    <subcellularLocation>
        <location evidence="1 10">Cell membrane</location>
        <topology evidence="1 10">Multi-pass membrane protein</topology>
    </subcellularLocation>
</comment>
<keyword evidence="6 10" id="KW-1133">Transmembrane helix</keyword>
<evidence type="ECO:0000313" key="13">
    <source>
        <dbReference type="Proteomes" id="UP000466442"/>
    </source>
</evidence>
<proteinExistence type="evidence at transcript level"/>
<feature type="transmembrane region" description="Helical" evidence="10">
    <location>
        <begin position="122"/>
        <end position="144"/>
    </location>
</feature>
<keyword evidence="9 10" id="KW-0807">Transducer</keyword>
<feature type="transmembrane region" description="Helical" evidence="10">
    <location>
        <begin position="198"/>
        <end position="217"/>
    </location>
</feature>
<keyword evidence="3 10" id="KW-0716">Sensory transduction</keyword>
<dbReference type="EMBL" id="WIXP02000014">
    <property type="protein sequence ID" value="KAF6200017.1"/>
    <property type="molecule type" value="Genomic_DNA"/>
</dbReference>
<evidence type="ECO:0000256" key="9">
    <source>
        <dbReference type="ARBA" id="ARBA00023224"/>
    </source>
</evidence>
<protein>
    <recommendedName>
        <fullName evidence="10">Odorant receptor</fullName>
    </recommendedName>
</protein>
<keyword evidence="13" id="KW-1185">Reference proteome</keyword>
<feature type="transmembrane region" description="Helical" evidence="10">
    <location>
        <begin position="37"/>
        <end position="54"/>
    </location>
</feature>
<keyword evidence="7 10" id="KW-0472">Membrane</keyword>
<comment type="similarity">
    <text evidence="10">Belongs to the insect chemoreceptor superfamily. Heteromeric odorant receptor channel (TC 1.A.69) family.</text>
</comment>
<feature type="transmembrane region" description="Helical" evidence="10">
    <location>
        <begin position="286"/>
        <end position="307"/>
    </location>
</feature>
<dbReference type="OrthoDB" id="6625206at2759"/>
<evidence type="ECO:0000256" key="6">
    <source>
        <dbReference type="ARBA" id="ARBA00022989"/>
    </source>
</evidence>
<evidence type="ECO:0000256" key="2">
    <source>
        <dbReference type="ARBA" id="ARBA00022475"/>
    </source>
</evidence>
<gene>
    <name evidence="11" type="primary">OR36</name>
    <name evidence="12" type="ORF">GE061_006316</name>
</gene>
<reference evidence="11" key="2">
    <citation type="submission" date="2016-03" db="EMBL/GenBank/DDBJ databases">
        <authorList>
            <person name="Ploux O."/>
        </authorList>
    </citation>
    <scope>NUCLEOTIDE SEQUENCE</scope>
</reference>
<dbReference type="Proteomes" id="UP000466442">
    <property type="component" value="Unassembled WGS sequence"/>
</dbReference>
<dbReference type="Pfam" id="PF02949">
    <property type="entry name" value="7tm_6"/>
    <property type="match status" value="1"/>
</dbReference>
<dbReference type="GO" id="GO:0005549">
    <property type="term" value="F:odorant binding"/>
    <property type="evidence" value="ECO:0007669"/>
    <property type="project" value="InterPro"/>
</dbReference>
<keyword evidence="8 10" id="KW-0675">Receptor</keyword>
<feature type="transmembrane region" description="Helical" evidence="10">
    <location>
        <begin position="256"/>
        <end position="280"/>
    </location>
</feature>
<sequence length="387" mass="45144">MLTEYNLRFLKVLHYYGFWITFVGWKHDKIKKICLPVRGVVIGLSSILAIYKLGQEGIQCIINGTVVYFPFMVYTFTIPILLFKNRKHFLSLLLDFEDCWKFFCEEKERKVLERHYKRIWKVANYVHICFFFEIAFYAVMQLALDSVLHYVFDYLSKPHVLTYPHMGYLPTNRTWDGLYYVVAVVGCYNLVETLSVQLGWVILFVVIVAYCYPILLLTEKAFKNLLQYDGDPDSAALKKAVQSHQLLVKLNKDLKAFLGLPCAFETLFVSIILTLTAFTSVTSTDALVVGAYSSGFILHFLAALLYFSLGQLLENKSEELFTILYDLRWYTFSPAVRKDLNMMIRQARKPFVIDFHGNYKFNLENFMQILSTSYSYFTIIQTLTDNH</sequence>
<keyword evidence="4 10" id="KW-0812">Transmembrane</keyword>
<dbReference type="PANTHER" id="PTHR21137">
    <property type="entry name" value="ODORANT RECEPTOR"/>
    <property type="match status" value="1"/>
</dbReference>
<dbReference type="GO" id="GO:0005886">
    <property type="term" value="C:plasma membrane"/>
    <property type="evidence" value="ECO:0007669"/>
    <property type="project" value="UniProtKB-SubCell"/>
</dbReference>
<evidence type="ECO:0000256" key="5">
    <source>
        <dbReference type="ARBA" id="ARBA00022725"/>
    </source>
</evidence>
<reference evidence="11" key="1">
    <citation type="journal article" date="2016" name="Sci. Rep.">
        <title>Identification and expression analysis of an olfactory receptor gene family in green plant bug Apolygus lucorum (Meyer-Dur).</title>
        <authorList>
            <person name="An X.K."/>
            <person name="Sun L."/>
            <person name="Liu H.W."/>
            <person name="Liu D.F."/>
            <person name="Ding Y.X."/>
            <person name="Li L.M."/>
            <person name="Zhang Y.J."/>
            <person name="Guo Y.Y."/>
        </authorList>
    </citation>
    <scope>NUCLEOTIDE SEQUENCE</scope>
</reference>
<name>A0A1Q1NIR1_APOLU</name>
<evidence type="ECO:0000313" key="12">
    <source>
        <dbReference type="EMBL" id="KAF6200017.1"/>
    </source>
</evidence>
<evidence type="ECO:0000256" key="10">
    <source>
        <dbReference type="RuleBase" id="RU351113"/>
    </source>
</evidence>
<evidence type="ECO:0000256" key="3">
    <source>
        <dbReference type="ARBA" id="ARBA00022606"/>
    </source>
</evidence>
<evidence type="ECO:0000313" key="11">
    <source>
        <dbReference type="EMBL" id="AQM56042.1"/>
    </source>
</evidence>
<dbReference type="GO" id="GO:0007165">
    <property type="term" value="P:signal transduction"/>
    <property type="evidence" value="ECO:0007669"/>
    <property type="project" value="UniProtKB-KW"/>
</dbReference>
<reference evidence="12" key="3">
    <citation type="journal article" date="2021" name="Mol. Ecol. Resour.">
        <title>Apolygus lucorum genome provides insights into omnivorousness and mesophyll feeding.</title>
        <authorList>
            <person name="Liu Y."/>
            <person name="Liu H."/>
            <person name="Wang H."/>
            <person name="Huang T."/>
            <person name="Liu B."/>
            <person name="Yang B."/>
            <person name="Yin L."/>
            <person name="Li B."/>
            <person name="Zhang Y."/>
            <person name="Zhang S."/>
            <person name="Jiang F."/>
            <person name="Zhang X."/>
            <person name="Ren Y."/>
            <person name="Wang B."/>
            <person name="Wang S."/>
            <person name="Lu Y."/>
            <person name="Wu K."/>
            <person name="Fan W."/>
            <person name="Wang G."/>
        </authorList>
    </citation>
    <scope>NUCLEOTIDE SEQUENCE</scope>
    <source>
        <strain evidence="12">12Hb</strain>
    </source>
</reference>